<dbReference type="PANTHER" id="PTHR34136">
    <property type="match status" value="1"/>
</dbReference>
<organism evidence="3">
    <name type="scientific">Sporolactobacillus sp. Y61</name>
    <dbReference type="NCBI Taxonomy" id="3160863"/>
    <lineage>
        <taxon>Bacteria</taxon>
        <taxon>Bacillati</taxon>
        <taxon>Bacillota</taxon>
        <taxon>Bacilli</taxon>
        <taxon>Bacillales</taxon>
        <taxon>Sporolactobacillaceae</taxon>
        <taxon>Sporolactobacillus</taxon>
    </lineage>
</organism>
<dbReference type="AlphaFoldDB" id="A0AAU8IIA9"/>
<sequence length="257" mass="29589">MKNINIFSIRIDNVTLDKAATSVIEMADDKVTFDFVVTPNVDHVVKLQADVEFKKIYDKASLVLADGQPLIWASRILRKPLVEKVSGSDLFPKICEKSVQHRLKIFLVGGNDGVALQASKRLIKKYPGLNIVGTYSPPRGFEKDNNENDKIIRLIHKASPDILFVGLGAPKQEKWIYDNLYRLRVPVSLGVGASFDFEAGNIKRAPKVLQKIGMEWFWRFCHEPTRLFRRYFIDDIKFIRLFFKEFKGRKYSHSEKI</sequence>
<proteinExistence type="predicted"/>
<dbReference type="GO" id="GO:0016758">
    <property type="term" value="F:hexosyltransferase activity"/>
    <property type="evidence" value="ECO:0007669"/>
    <property type="project" value="TreeGrafter"/>
</dbReference>
<dbReference type="InterPro" id="IPR004629">
    <property type="entry name" value="WecG_TagA_CpsF"/>
</dbReference>
<dbReference type="Pfam" id="PF03808">
    <property type="entry name" value="Glyco_tran_WecG"/>
    <property type="match status" value="1"/>
</dbReference>
<keyword evidence="2" id="KW-0808">Transferase</keyword>
<evidence type="ECO:0000313" key="3">
    <source>
        <dbReference type="EMBL" id="XCJ17888.1"/>
    </source>
</evidence>
<evidence type="ECO:0000256" key="2">
    <source>
        <dbReference type="ARBA" id="ARBA00022679"/>
    </source>
</evidence>
<dbReference type="PANTHER" id="PTHR34136:SF1">
    <property type="entry name" value="UDP-N-ACETYL-D-MANNOSAMINURONIC ACID TRANSFERASE"/>
    <property type="match status" value="1"/>
</dbReference>
<accession>A0AAU8IIA9</accession>
<keyword evidence="1" id="KW-0328">Glycosyltransferase</keyword>
<reference evidence="3" key="1">
    <citation type="submission" date="2024-06" db="EMBL/GenBank/DDBJ databases">
        <authorList>
            <person name="Fan A."/>
            <person name="Zhang F.Y."/>
            <person name="Zhang L."/>
        </authorList>
    </citation>
    <scope>NUCLEOTIDE SEQUENCE</scope>
    <source>
        <strain evidence="3">Y61</strain>
    </source>
</reference>
<name>A0AAU8IIA9_9BACL</name>
<dbReference type="CDD" id="cd06533">
    <property type="entry name" value="Glyco_transf_WecG_TagA"/>
    <property type="match status" value="1"/>
</dbReference>
<protein>
    <submittedName>
        <fullName evidence="3">WecB/TagA/CpsF family glycosyltransferase</fullName>
    </submittedName>
</protein>
<gene>
    <name evidence="3" type="ORF">ABNN70_05300</name>
</gene>
<dbReference type="RefSeq" id="WP_353948973.1">
    <property type="nucleotide sequence ID" value="NZ_CP159510.1"/>
</dbReference>
<dbReference type="EMBL" id="CP159510">
    <property type="protein sequence ID" value="XCJ17888.1"/>
    <property type="molecule type" value="Genomic_DNA"/>
</dbReference>
<dbReference type="NCBIfam" id="TIGR00696">
    <property type="entry name" value="wecG_tagA_cpsF"/>
    <property type="match status" value="1"/>
</dbReference>
<evidence type="ECO:0000256" key="1">
    <source>
        <dbReference type="ARBA" id="ARBA00022676"/>
    </source>
</evidence>